<comment type="caution">
    <text evidence="3">The sequence shown here is derived from an EMBL/GenBank/DDBJ whole genome shotgun (WGS) entry which is preliminary data.</text>
</comment>
<organism evidence="3 4">
    <name type="scientific">Ornithinimicrobium kibberense</name>
    <dbReference type="NCBI Taxonomy" id="282060"/>
    <lineage>
        <taxon>Bacteria</taxon>
        <taxon>Bacillati</taxon>
        <taxon>Actinomycetota</taxon>
        <taxon>Actinomycetes</taxon>
        <taxon>Micrococcales</taxon>
        <taxon>Ornithinimicrobiaceae</taxon>
        <taxon>Ornithinimicrobium</taxon>
    </lineage>
</organism>
<keyword evidence="4" id="KW-1185">Reference proteome</keyword>
<feature type="domain" description="TadE-like" evidence="2">
    <location>
        <begin position="24"/>
        <end position="66"/>
    </location>
</feature>
<name>A0ABV5V4U1_9MICO</name>
<dbReference type="Pfam" id="PF07811">
    <property type="entry name" value="TadE"/>
    <property type="match status" value="1"/>
</dbReference>
<evidence type="ECO:0000313" key="4">
    <source>
        <dbReference type="Proteomes" id="UP001589613"/>
    </source>
</evidence>
<evidence type="ECO:0000256" key="1">
    <source>
        <dbReference type="SAM" id="Phobius"/>
    </source>
</evidence>
<protein>
    <submittedName>
        <fullName evidence="3">TadE/TadG family type IV pilus assembly protein</fullName>
    </submittedName>
</protein>
<evidence type="ECO:0000313" key="3">
    <source>
        <dbReference type="EMBL" id="MFB9732820.1"/>
    </source>
</evidence>
<keyword evidence="1" id="KW-0472">Membrane</keyword>
<keyword evidence="1" id="KW-0812">Transmembrane</keyword>
<feature type="transmembrane region" description="Helical" evidence="1">
    <location>
        <begin position="30"/>
        <end position="51"/>
    </location>
</feature>
<dbReference type="RefSeq" id="WP_141338829.1">
    <property type="nucleotide sequence ID" value="NZ_JBHMAX010000022.1"/>
</dbReference>
<proteinExistence type="predicted"/>
<sequence length="160" mass="16288">MARRLGLRPRGVVRVLRATPRDRGSSSVEVVVLLPLVFLLLFGMVQGGLWFHARAVALGAATEGARVAAAESSSAGAGIFAATSFIADAGSGVVIDPAVTGSRSATTATVTVTGQAQSLVPFLNPSVAQSASFPTERITGTSRGFGISEGWYAGHFGGGR</sequence>
<evidence type="ECO:0000259" key="2">
    <source>
        <dbReference type="Pfam" id="PF07811"/>
    </source>
</evidence>
<dbReference type="EMBL" id="JBHMAX010000022">
    <property type="protein sequence ID" value="MFB9732820.1"/>
    <property type="molecule type" value="Genomic_DNA"/>
</dbReference>
<dbReference type="InterPro" id="IPR012495">
    <property type="entry name" value="TadE-like_dom"/>
</dbReference>
<gene>
    <name evidence="3" type="ORF">ACFFN0_12290</name>
</gene>
<reference evidence="3 4" key="1">
    <citation type="submission" date="2024-09" db="EMBL/GenBank/DDBJ databases">
        <authorList>
            <person name="Sun Q."/>
            <person name="Mori K."/>
        </authorList>
    </citation>
    <scope>NUCLEOTIDE SEQUENCE [LARGE SCALE GENOMIC DNA]</scope>
    <source>
        <strain evidence="3 4">JCM 12763</strain>
    </source>
</reference>
<dbReference type="Proteomes" id="UP001589613">
    <property type="component" value="Unassembled WGS sequence"/>
</dbReference>
<accession>A0ABV5V4U1</accession>
<keyword evidence="1" id="KW-1133">Transmembrane helix</keyword>